<gene>
    <name evidence="2" type="ORF">ACFSR3_07905</name>
</gene>
<feature type="chain" id="PRO_5045261952" evidence="1">
    <location>
        <begin position="20"/>
        <end position="116"/>
    </location>
</feature>
<dbReference type="EMBL" id="JBHUMD010000007">
    <property type="protein sequence ID" value="MFD2601976.1"/>
    <property type="molecule type" value="Genomic_DNA"/>
</dbReference>
<organism evidence="2 3">
    <name type="scientific">Flavobacterium suzhouense</name>
    <dbReference type="NCBI Taxonomy" id="1529638"/>
    <lineage>
        <taxon>Bacteria</taxon>
        <taxon>Pseudomonadati</taxon>
        <taxon>Bacteroidota</taxon>
        <taxon>Flavobacteriia</taxon>
        <taxon>Flavobacteriales</taxon>
        <taxon>Flavobacteriaceae</taxon>
        <taxon>Flavobacterium</taxon>
    </lineage>
</organism>
<proteinExistence type="predicted"/>
<dbReference type="SUPFAM" id="SSF55008">
    <property type="entry name" value="HMA, heavy metal-associated domain"/>
    <property type="match status" value="1"/>
</dbReference>
<evidence type="ECO:0000313" key="3">
    <source>
        <dbReference type="Proteomes" id="UP001597480"/>
    </source>
</evidence>
<protein>
    <submittedName>
        <fullName evidence="2">Heavy-metal-associated domain-containing protein</fullName>
    </submittedName>
</protein>
<comment type="caution">
    <text evidence="2">The sequence shown here is derived from an EMBL/GenBank/DDBJ whole genome shotgun (WGS) entry which is preliminary data.</text>
</comment>
<reference evidence="3" key="1">
    <citation type="journal article" date="2019" name="Int. J. Syst. Evol. Microbiol.">
        <title>The Global Catalogue of Microorganisms (GCM) 10K type strain sequencing project: providing services to taxonomists for standard genome sequencing and annotation.</title>
        <authorList>
            <consortium name="The Broad Institute Genomics Platform"/>
            <consortium name="The Broad Institute Genome Sequencing Center for Infectious Disease"/>
            <person name="Wu L."/>
            <person name="Ma J."/>
        </authorList>
    </citation>
    <scope>NUCLEOTIDE SEQUENCE [LARGE SCALE GENOMIC DNA]</scope>
    <source>
        <strain evidence="3">KCTC 42107</strain>
    </source>
</reference>
<name>A0ABW5NTD8_9FLAO</name>
<feature type="signal peptide" evidence="1">
    <location>
        <begin position="1"/>
        <end position="19"/>
    </location>
</feature>
<keyword evidence="3" id="KW-1185">Reference proteome</keyword>
<evidence type="ECO:0000256" key="1">
    <source>
        <dbReference type="SAM" id="SignalP"/>
    </source>
</evidence>
<dbReference type="InterPro" id="IPR036163">
    <property type="entry name" value="HMA_dom_sf"/>
</dbReference>
<dbReference type="Gene3D" id="3.30.70.100">
    <property type="match status" value="1"/>
</dbReference>
<dbReference type="RefSeq" id="WP_379820481.1">
    <property type="nucleotide sequence ID" value="NZ_JBHUMD010000007.1"/>
</dbReference>
<evidence type="ECO:0000313" key="2">
    <source>
        <dbReference type="EMBL" id="MFD2601976.1"/>
    </source>
</evidence>
<dbReference type="Proteomes" id="UP001597480">
    <property type="component" value="Unassembled WGS sequence"/>
</dbReference>
<accession>A0ABW5NTD8</accession>
<keyword evidence="1" id="KW-0732">Signal</keyword>
<sequence>MKKLILVMLVTLVGFAVQAQEKKQEKKKNATYEIPVNGNCGMCKKRIEAAAYSVKGVKSAQWHQDHHDMHLIIDENKCSIDDVHAAIAKAGHDTDKVKAKDEDFEKLHGCCQYERL</sequence>